<evidence type="ECO:0000256" key="1">
    <source>
        <dbReference type="SAM" id="MobiDB-lite"/>
    </source>
</evidence>
<evidence type="ECO:0000313" key="3">
    <source>
        <dbReference type="Proteomes" id="UP000886595"/>
    </source>
</evidence>
<feature type="region of interest" description="Disordered" evidence="1">
    <location>
        <begin position="1"/>
        <end position="23"/>
    </location>
</feature>
<accession>A0A8X7R908</accession>
<sequence>MTSRRKASTKSRHDRSIADGSSLQYDNFTPKVEFLEHSVDPEEAKAYREAKGEVKPPTPGTWAPLPFRANPVEGCPRRSCPYGLDAIRSFCRVPKSV</sequence>
<evidence type="ECO:0000313" key="2">
    <source>
        <dbReference type="EMBL" id="KAG2282745.1"/>
    </source>
</evidence>
<name>A0A8X7R908_BRACI</name>
<keyword evidence="3" id="KW-1185">Reference proteome</keyword>
<organism evidence="2 3">
    <name type="scientific">Brassica carinata</name>
    <name type="common">Ethiopian mustard</name>
    <name type="synonym">Abyssinian cabbage</name>
    <dbReference type="NCBI Taxonomy" id="52824"/>
    <lineage>
        <taxon>Eukaryota</taxon>
        <taxon>Viridiplantae</taxon>
        <taxon>Streptophyta</taxon>
        <taxon>Embryophyta</taxon>
        <taxon>Tracheophyta</taxon>
        <taxon>Spermatophyta</taxon>
        <taxon>Magnoliopsida</taxon>
        <taxon>eudicotyledons</taxon>
        <taxon>Gunneridae</taxon>
        <taxon>Pentapetalae</taxon>
        <taxon>rosids</taxon>
        <taxon>malvids</taxon>
        <taxon>Brassicales</taxon>
        <taxon>Brassicaceae</taxon>
        <taxon>Brassiceae</taxon>
        <taxon>Brassica</taxon>
    </lineage>
</organism>
<dbReference type="OrthoDB" id="10389234at2759"/>
<reference evidence="2 3" key="1">
    <citation type="submission" date="2020-02" db="EMBL/GenBank/DDBJ databases">
        <authorList>
            <person name="Ma Q."/>
            <person name="Huang Y."/>
            <person name="Song X."/>
            <person name="Pei D."/>
        </authorList>
    </citation>
    <scope>NUCLEOTIDE SEQUENCE [LARGE SCALE GENOMIC DNA]</scope>
    <source>
        <strain evidence="2">Sxm20200214</strain>
        <tissue evidence="2">Leaf</tissue>
    </source>
</reference>
<comment type="caution">
    <text evidence="2">The sequence shown here is derived from an EMBL/GenBank/DDBJ whole genome shotgun (WGS) entry which is preliminary data.</text>
</comment>
<dbReference type="AlphaFoldDB" id="A0A8X7R908"/>
<proteinExistence type="predicted"/>
<dbReference type="EMBL" id="JAAMPC010000011">
    <property type="protein sequence ID" value="KAG2282745.1"/>
    <property type="molecule type" value="Genomic_DNA"/>
</dbReference>
<protein>
    <submittedName>
        <fullName evidence="2">Uncharacterized protein</fullName>
    </submittedName>
</protein>
<dbReference type="Proteomes" id="UP000886595">
    <property type="component" value="Unassembled WGS sequence"/>
</dbReference>
<gene>
    <name evidence="2" type="ORF">Bca52824_053965</name>
</gene>
<feature type="compositionally biased region" description="Basic residues" evidence="1">
    <location>
        <begin position="1"/>
        <end position="13"/>
    </location>
</feature>